<dbReference type="GO" id="GO:0022857">
    <property type="term" value="F:transmembrane transporter activity"/>
    <property type="evidence" value="ECO:0007669"/>
    <property type="project" value="TreeGrafter"/>
</dbReference>
<feature type="transmembrane region" description="Helical" evidence="6">
    <location>
        <begin position="380"/>
        <end position="406"/>
    </location>
</feature>
<feature type="transmembrane region" description="Helical" evidence="6">
    <location>
        <begin position="293"/>
        <end position="314"/>
    </location>
</feature>
<keyword evidence="3 6" id="KW-0812">Transmembrane</keyword>
<evidence type="ECO:0000259" key="7">
    <source>
        <dbReference type="Pfam" id="PF02687"/>
    </source>
</evidence>
<keyword evidence="2" id="KW-1003">Cell membrane</keyword>
<dbReference type="InterPro" id="IPR003838">
    <property type="entry name" value="ABC3_permease_C"/>
</dbReference>
<evidence type="ECO:0000259" key="8">
    <source>
        <dbReference type="Pfam" id="PF12704"/>
    </source>
</evidence>
<dbReference type="AlphaFoldDB" id="A0AAE3RCJ6"/>
<dbReference type="EMBL" id="JASJOU010000018">
    <property type="protein sequence ID" value="MDJ1505759.1"/>
    <property type="molecule type" value="Genomic_DNA"/>
</dbReference>
<keyword evidence="10" id="KW-1185">Reference proteome</keyword>
<comment type="subcellular location">
    <subcellularLocation>
        <location evidence="1">Cell membrane</location>
        <topology evidence="1">Multi-pass membrane protein</topology>
    </subcellularLocation>
</comment>
<dbReference type="Pfam" id="PF02687">
    <property type="entry name" value="FtsX"/>
    <property type="match status" value="1"/>
</dbReference>
<dbReference type="Pfam" id="PF12704">
    <property type="entry name" value="MacB_PCD"/>
    <property type="match status" value="1"/>
</dbReference>
<name>A0AAE3RCJ6_9BACT</name>
<dbReference type="RefSeq" id="WP_314518133.1">
    <property type="nucleotide sequence ID" value="NZ_JASJOU010000018.1"/>
</dbReference>
<reference evidence="9" key="1">
    <citation type="submission" date="2023-05" db="EMBL/GenBank/DDBJ databases">
        <authorList>
            <person name="Zhang X."/>
        </authorList>
    </citation>
    <scope>NUCLEOTIDE SEQUENCE</scope>
    <source>
        <strain evidence="9">BD1B2-1</strain>
    </source>
</reference>
<feature type="domain" description="MacB-like periplasmic core" evidence="8">
    <location>
        <begin position="20"/>
        <end position="216"/>
    </location>
</feature>
<dbReference type="PANTHER" id="PTHR30572">
    <property type="entry name" value="MEMBRANE COMPONENT OF TRANSPORTER-RELATED"/>
    <property type="match status" value="1"/>
</dbReference>
<protein>
    <submittedName>
        <fullName evidence="9">ABC transporter permease</fullName>
    </submittedName>
</protein>
<dbReference type="PANTHER" id="PTHR30572:SF18">
    <property type="entry name" value="ABC-TYPE MACROLIDE FAMILY EXPORT SYSTEM PERMEASE COMPONENT 2"/>
    <property type="match status" value="1"/>
</dbReference>
<feature type="domain" description="ABC3 transporter permease C-terminal" evidence="7">
    <location>
        <begin position="300"/>
        <end position="416"/>
    </location>
</feature>
<evidence type="ECO:0000256" key="1">
    <source>
        <dbReference type="ARBA" id="ARBA00004651"/>
    </source>
</evidence>
<dbReference type="GO" id="GO:0005886">
    <property type="term" value="C:plasma membrane"/>
    <property type="evidence" value="ECO:0007669"/>
    <property type="project" value="UniProtKB-SubCell"/>
</dbReference>
<evidence type="ECO:0000256" key="3">
    <source>
        <dbReference type="ARBA" id="ARBA00022692"/>
    </source>
</evidence>
<dbReference type="InterPro" id="IPR025857">
    <property type="entry name" value="MacB_PCD"/>
</dbReference>
<gene>
    <name evidence="9" type="ORF">QNI22_34200</name>
</gene>
<evidence type="ECO:0000256" key="5">
    <source>
        <dbReference type="ARBA" id="ARBA00023136"/>
    </source>
</evidence>
<evidence type="ECO:0000256" key="6">
    <source>
        <dbReference type="SAM" id="Phobius"/>
    </source>
</evidence>
<feature type="transmembrane region" description="Helical" evidence="6">
    <location>
        <begin position="351"/>
        <end position="374"/>
    </location>
</feature>
<comment type="caution">
    <text evidence="9">The sequence shown here is derived from an EMBL/GenBank/DDBJ whole genome shotgun (WGS) entry which is preliminary data.</text>
</comment>
<evidence type="ECO:0000256" key="2">
    <source>
        <dbReference type="ARBA" id="ARBA00022475"/>
    </source>
</evidence>
<keyword evidence="4 6" id="KW-1133">Transmembrane helix</keyword>
<evidence type="ECO:0000256" key="4">
    <source>
        <dbReference type="ARBA" id="ARBA00022989"/>
    </source>
</evidence>
<feature type="transmembrane region" description="Helical" evidence="6">
    <location>
        <begin position="21"/>
        <end position="41"/>
    </location>
</feature>
<dbReference type="Proteomes" id="UP001232063">
    <property type="component" value="Unassembled WGS sequence"/>
</dbReference>
<sequence length="424" mass="48396">MLKTYLKFSIILLKRNLFFTAISLIGTVITLTFLVFFTSLIENFINPSYPDTNRGACLYITKIKVMNTQKGYYSAGGLSLTLIDNFISKLKQPQQIAIISSPKSLPVFTNNQESTFAVRFVNEQFWDVYHFNFLWGSQFNRQQCLAKEPVIVLASAMAQKIFGKTDVRGQTLNLNGKLFRIIGLVKDASIFQRYVMADAYIPYSSLANPSDEIYMRDAKDRTFIGDYNVVLYSQKANGLTAMEEEFNKLKGLIESDLPAYHQGFNKVFIYADDFLSSFTRISIGPNREDELNTFLLCYVLFSVFCMLLPALNLININTSRIMERWSEIGIRRSFGATRQQLFFQFLIENMVLNFIGFGLSICLVLALIGIFNYSQIIDNLLLKLDCIALVMGMLFTLLFSFLSGVIPAWRMSKINPVDAINNYK</sequence>
<dbReference type="InterPro" id="IPR050250">
    <property type="entry name" value="Macrolide_Exporter_MacB"/>
</dbReference>
<organism evidence="9 10">
    <name type="scientific">Xanthocytophaga agilis</name>
    <dbReference type="NCBI Taxonomy" id="3048010"/>
    <lineage>
        <taxon>Bacteria</taxon>
        <taxon>Pseudomonadati</taxon>
        <taxon>Bacteroidota</taxon>
        <taxon>Cytophagia</taxon>
        <taxon>Cytophagales</taxon>
        <taxon>Rhodocytophagaceae</taxon>
        <taxon>Xanthocytophaga</taxon>
    </lineage>
</organism>
<keyword evidence="5 6" id="KW-0472">Membrane</keyword>
<evidence type="ECO:0000313" key="10">
    <source>
        <dbReference type="Proteomes" id="UP001232063"/>
    </source>
</evidence>
<accession>A0AAE3RCJ6</accession>
<evidence type="ECO:0000313" key="9">
    <source>
        <dbReference type="EMBL" id="MDJ1505759.1"/>
    </source>
</evidence>
<proteinExistence type="predicted"/>